<sequence>MDQFDTTWAVLCTGHCLRVCPASHSPDQRAVKRAHVALLASLPHGSVAADFSEIAKEVSAKSVNIPFSYNSYNPKLYAYVYFSSAATKESAMRITCALKSIGLTWHEPTEVSFLYHRCGRPVVIQINVSHHVLLSVPLVHGLAMINCVNYIINT</sequence>
<evidence type="ECO:0000313" key="1">
    <source>
        <dbReference type="EMBL" id="EXX54977.1"/>
    </source>
</evidence>
<dbReference type="AlphaFoldDB" id="A0A015ICU2"/>
<dbReference type="OrthoDB" id="2427094at2759"/>
<protein>
    <recommendedName>
        <fullName evidence="3">RRM domain-containing protein</fullName>
    </recommendedName>
</protein>
<name>A0A015ICU2_RHIIW</name>
<keyword evidence="2" id="KW-1185">Reference proteome</keyword>
<reference evidence="1 2" key="1">
    <citation type="submission" date="2014-02" db="EMBL/GenBank/DDBJ databases">
        <title>Single nucleus genome sequencing reveals high similarity among nuclei of an endomycorrhizal fungus.</title>
        <authorList>
            <person name="Lin K."/>
            <person name="Geurts R."/>
            <person name="Zhang Z."/>
            <person name="Limpens E."/>
            <person name="Saunders D.G."/>
            <person name="Mu D."/>
            <person name="Pang E."/>
            <person name="Cao H."/>
            <person name="Cha H."/>
            <person name="Lin T."/>
            <person name="Zhou Q."/>
            <person name="Shang Y."/>
            <person name="Li Y."/>
            <person name="Ivanov S."/>
            <person name="Sharma T."/>
            <person name="Velzen R.V."/>
            <person name="Ruijter N.D."/>
            <person name="Aanen D.K."/>
            <person name="Win J."/>
            <person name="Kamoun S."/>
            <person name="Bisseling T."/>
            <person name="Huang S."/>
        </authorList>
    </citation>
    <scope>NUCLEOTIDE SEQUENCE [LARGE SCALE GENOMIC DNA]</scope>
    <source>
        <strain evidence="2">DAOM197198w</strain>
    </source>
</reference>
<proteinExistence type="predicted"/>
<dbReference type="HOGENOM" id="CLU_1705230_0_0_1"/>
<organism evidence="1 2">
    <name type="scientific">Rhizophagus irregularis (strain DAOM 197198w)</name>
    <name type="common">Glomus intraradices</name>
    <dbReference type="NCBI Taxonomy" id="1432141"/>
    <lineage>
        <taxon>Eukaryota</taxon>
        <taxon>Fungi</taxon>
        <taxon>Fungi incertae sedis</taxon>
        <taxon>Mucoromycota</taxon>
        <taxon>Glomeromycotina</taxon>
        <taxon>Glomeromycetes</taxon>
        <taxon>Glomerales</taxon>
        <taxon>Glomeraceae</taxon>
        <taxon>Rhizophagus</taxon>
    </lineage>
</organism>
<dbReference type="EMBL" id="JEMT01028366">
    <property type="protein sequence ID" value="EXX54977.1"/>
    <property type="molecule type" value="Genomic_DNA"/>
</dbReference>
<comment type="caution">
    <text evidence="1">The sequence shown here is derived from an EMBL/GenBank/DDBJ whole genome shotgun (WGS) entry which is preliminary data.</text>
</comment>
<evidence type="ECO:0008006" key="3">
    <source>
        <dbReference type="Google" id="ProtNLM"/>
    </source>
</evidence>
<dbReference type="Proteomes" id="UP000022910">
    <property type="component" value="Unassembled WGS sequence"/>
</dbReference>
<evidence type="ECO:0000313" key="2">
    <source>
        <dbReference type="Proteomes" id="UP000022910"/>
    </source>
</evidence>
<gene>
    <name evidence="1" type="ORF">RirG_229610</name>
</gene>
<accession>A0A015ICU2</accession>